<dbReference type="Gene3D" id="2.30.110.10">
    <property type="entry name" value="Electron Transport, Fmn-binding Protein, Chain A"/>
    <property type="match status" value="1"/>
</dbReference>
<gene>
    <name evidence="3" type="ORF">STSU_005335</name>
</gene>
<proteinExistence type="predicted"/>
<organism evidence="3 4">
    <name type="scientific">Streptomyces tsukubensis (strain DSM 42081 / NBRC 108919 / NRRL 18488 / 9993)</name>
    <dbReference type="NCBI Taxonomy" id="1114943"/>
    <lineage>
        <taxon>Bacteria</taxon>
        <taxon>Bacillati</taxon>
        <taxon>Actinomycetota</taxon>
        <taxon>Actinomycetes</taxon>
        <taxon>Kitasatosporales</taxon>
        <taxon>Streptomycetaceae</taxon>
        <taxon>Streptomyces</taxon>
    </lineage>
</organism>
<dbReference type="Pfam" id="PF01243">
    <property type="entry name" value="PNPOx_N"/>
    <property type="match status" value="1"/>
</dbReference>
<dbReference type="Proteomes" id="UP000005940">
    <property type="component" value="Chromosome"/>
</dbReference>
<feature type="domain" description="Pyridoxamine 5'-phosphate oxidase N-terminal" evidence="2">
    <location>
        <begin position="9"/>
        <end position="101"/>
    </location>
</feature>
<dbReference type="InterPro" id="IPR011576">
    <property type="entry name" value="Pyridox_Oxase_N"/>
</dbReference>
<dbReference type="AlphaFoldDB" id="A0A7G3UM85"/>
<name>A0A7G3UM85_STRT9</name>
<evidence type="ECO:0000259" key="2">
    <source>
        <dbReference type="Pfam" id="PF01243"/>
    </source>
</evidence>
<dbReference type="InterPro" id="IPR052019">
    <property type="entry name" value="F420H2_bilvrd_red/Heme_oxyg"/>
</dbReference>
<dbReference type="GO" id="GO:0070967">
    <property type="term" value="F:coenzyme F420 binding"/>
    <property type="evidence" value="ECO:0007669"/>
    <property type="project" value="TreeGrafter"/>
</dbReference>
<sequence>MTSVEDIAPARYLSLTTFRRDGTGVATPVWFAEDGGRLYVWTNADSWKVKRLRRDQRVTVAVCDARGRIADGALRAEGTAELLDREGTVRARDLVARKYGWQFRAVDWPARIVRRGKRPHAGIAVTLGEPPATA</sequence>
<keyword evidence="4" id="KW-1185">Reference proteome</keyword>
<accession>A0A7G3UM85</accession>
<evidence type="ECO:0000313" key="4">
    <source>
        <dbReference type="Proteomes" id="UP000005940"/>
    </source>
</evidence>
<dbReference type="EMBL" id="CP029159">
    <property type="protein sequence ID" value="QKM71396.1"/>
    <property type="molecule type" value="Genomic_DNA"/>
</dbReference>
<dbReference type="SUPFAM" id="SSF50475">
    <property type="entry name" value="FMN-binding split barrel"/>
    <property type="match status" value="1"/>
</dbReference>
<reference evidence="3 4" key="1">
    <citation type="journal article" date="2012" name="J. Bacteriol.">
        <title>Draft genome of Streptomyces tsukubaensis NRRL 18488, the producer of the clinically important immunosuppressant tacrolimus (FK506).</title>
        <authorList>
            <person name="Barreiro C."/>
            <person name="Prieto C."/>
            <person name="Sola-Landa A."/>
            <person name="Solera E."/>
            <person name="Martinez-Castro M."/>
            <person name="Perez-Redondo R."/>
            <person name="Garcia-Estrada C."/>
            <person name="Aparicio J.F."/>
            <person name="Fernandez-Martinez L.T."/>
            <person name="Santos-Aberturas J."/>
            <person name="Salehi-Najafabadi Z."/>
            <person name="Rodriguez-Garcia A."/>
            <person name="Tauch A."/>
            <person name="Martin J.F."/>
        </authorList>
    </citation>
    <scope>NUCLEOTIDE SEQUENCE [LARGE SCALE GENOMIC DNA]</scope>
    <source>
        <strain evidence="4">DSM 42081 / NBRC 108919 / NRRL 18488 / 9993</strain>
    </source>
</reference>
<evidence type="ECO:0000313" key="3">
    <source>
        <dbReference type="EMBL" id="QKM71396.1"/>
    </source>
</evidence>
<keyword evidence="1" id="KW-0560">Oxidoreductase</keyword>
<dbReference type="InterPro" id="IPR019965">
    <property type="entry name" value="PPOX_F420-dep_Rv2061_put"/>
</dbReference>
<dbReference type="GO" id="GO:0016627">
    <property type="term" value="F:oxidoreductase activity, acting on the CH-CH group of donors"/>
    <property type="evidence" value="ECO:0007669"/>
    <property type="project" value="TreeGrafter"/>
</dbReference>
<dbReference type="PANTHER" id="PTHR35176:SF11">
    <property type="entry name" value="PYRIDOXAMINE 5'-PHOSPHATE OXIDASE FAMILY PROTEIN"/>
    <property type="match status" value="1"/>
</dbReference>
<dbReference type="NCBIfam" id="TIGR03666">
    <property type="entry name" value="Rv2061_F420"/>
    <property type="match status" value="1"/>
</dbReference>
<dbReference type="PANTHER" id="PTHR35176">
    <property type="entry name" value="HEME OXYGENASE HI_0854-RELATED"/>
    <property type="match status" value="1"/>
</dbReference>
<dbReference type="RefSeq" id="WP_130584716.1">
    <property type="nucleotide sequence ID" value="NZ_CP029159.1"/>
</dbReference>
<dbReference type="GO" id="GO:0005829">
    <property type="term" value="C:cytosol"/>
    <property type="evidence" value="ECO:0007669"/>
    <property type="project" value="TreeGrafter"/>
</dbReference>
<dbReference type="InterPro" id="IPR012349">
    <property type="entry name" value="Split_barrel_FMN-bd"/>
</dbReference>
<protein>
    <submittedName>
        <fullName evidence="3">PPOX class F420-dependent oxidoreductase</fullName>
    </submittedName>
</protein>
<evidence type="ECO:0000256" key="1">
    <source>
        <dbReference type="ARBA" id="ARBA00023002"/>
    </source>
</evidence>